<dbReference type="InterPro" id="IPR035901">
    <property type="entry name" value="GIY-YIG_endonuc_sf"/>
</dbReference>
<accession>A0A4R6TE53</accession>
<evidence type="ECO:0000313" key="2">
    <source>
        <dbReference type="Proteomes" id="UP000295390"/>
    </source>
</evidence>
<dbReference type="Gene3D" id="3.40.1440.10">
    <property type="entry name" value="GIY-YIG endonuclease"/>
    <property type="match status" value="1"/>
</dbReference>
<sequence>MGFFKAFIRVVKSLAVIEDKYGWTNPFDSVTIIREPLIEAKDKNEVKEILLSKYPQFFPKDKVYQRETKDEAQFFYVVIFPLYEYEKILIEEGEWKCSQCGQVHENKYVSKPRIDERLLGSDVMFCSSDDDVCYENFKKEKWNNVEFPDDEYYITKESPIYIYKCTEKATDKCYVGKTRNAPFFRWWNHLTKSYSPFGLYLRETKLSDWTFEVLEELPSNIEDSQVNKVESEYMLKFNSIKNGFNSVISNKEVLNNNINQIDIFVLIENR</sequence>
<organism evidence="1 2">
    <name type="scientific">Tenacibaculum caenipelagi</name>
    <dbReference type="NCBI Taxonomy" id="1325435"/>
    <lineage>
        <taxon>Bacteria</taxon>
        <taxon>Pseudomonadati</taxon>
        <taxon>Bacteroidota</taxon>
        <taxon>Flavobacteriia</taxon>
        <taxon>Flavobacteriales</taxon>
        <taxon>Flavobacteriaceae</taxon>
        <taxon>Tenacibaculum</taxon>
    </lineage>
</organism>
<proteinExistence type="predicted"/>
<dbReference type="OrthoDB" id="9800955at2"/>
<name>A0A4R6TE53_9FLAO</name>
<dbReference type="EMBL" id="SNYH01000003">
    <property type="protein sequence ID" value="TDQ27653.1"/>
    <property type="molecule type" value="Genomic_DNA"/>
</dbReference>
<dbReference type="AlphaFoldDB" id="A0A4R6TE53"/>
<keyword evidence="2" id="KW-1185">Reference proteome</keyword>
<reference evidence="1 2" key="1">
    <citation type="submission" date="2019-03" db="EMBL/GenBank/DDBJ databases">
        <title>Genomic Encyclopedia of Type Strains, Phase III (KMG-III): the genomes of soil and plant-associated and newly described type strains.</title>
        <authorList>
            <person name="Whitman W."/>
        </authorList>
    </citation>
    <scope>NUCLEOTIDE SEQUENCE [LARGE SCALE GENOMIC DNA]</scope>
    <source>
        <strain evidence="1 2">CECT 8283</strain>
    </source>
</reference>
<gene>
    <name evidence="1" type="ORF">DFQ07_1504</name>
</gene>
<dbReference type="RefSeq" id="WP_133535637.1">
    <property type="nucleotide sequence ID" value="NZ_SNYH01000003.1"/>
</dbReference>
<comment type="caution">
    <text evidence="1">The sequence shown here is derived from an EMBL/GenBank/DDBJ whole genome shotgun (WGS) entry which is preliminary data.</text>
</comment>
<evidence type="ECO:0008006" key="3">
    <source>
        <dbReference type="Google" id="ProtNLM"/>
    </source>
</evidence>
<protein>
    <recommendedName>
        <fullName evidence="3">GIY-YIG domain-containing protein</fullName>
    </recommendedName>
</protein>
<dbReference type="Proteomes" id="UP000295390">
    <property type="component" value="Unassembled WGS sequence"/>
</dbReference>
<evidence type="ECO:0000313" key="1">
    <source>
        <dbReference type="EMBL" id="TDQ27653.1"/>
    </source>
</evidence>